<name>A0A9N9H520_9GLOM</name>
<accession>A0A9N9H520</accession>
<keyword evidence="2" id="KW-1185">Reference proteome</keyword>
<sequence>MRVAPLFPGSVERDSQLGLLGRSFPKTPGFTCVLEGYFRNHASKTGKYGFPNNPRFYVYFRGVFQEPRMRKPGSVKLMVSEHSNMVFELLGEYLETARLTTGGIRLRKGHLTRCFTPSSVNWRKLYGHTSGPAVLRKRYSRLSFGKCETFVRFRLAMSDSIVIIIGKLLLVRRFGFRAWASNPFIAGHI</sequence>
<evidence type="ECO:0000313" key="2">
    <source>
        <dbReference type="Proteomes" id="UP000789342"/>
    </source>
</evidence>
<evidence type="ECO:0000313" key="1">
    <source>
        <dbReference type="EMBL" id="CAG8653904.1"/>
    </source>
</evidence>
<protein>
    <submittedName>
        <fullName evidence="1">1269_t:CDS:1</fullName>
    </submittedName>
</protein>
<dbReference type="Proteomes" id="UP000789342">
    <property type="component" value="Unassembled WGS sequence"/>
</dbReference>
<reference evidence="1" key="1">
    <citation type="submission" date="2021-06" db="EMBL/GenBank/DDBJ databases">
        <authorList>
            <person name="Kallberg Y."/>
            <person name="Tangrot J."/>
            <person name="Rosling A."/>
        </authorList>
    </citation>
    <scope>NUCLEOTIDE SEQUENCE</scope>
    <source>
        <strain evidence="1">CL551</strain>
    </source>
</reference>
<dbReference type="AlphaFoldDB" id="A0A9N9H520"/>
<comment type="caution">
    <text evidence="1">The sequence shown here is derived from an EMBL/GenBank/DDBJ whole genome shotgun (WGS) entry which is preliminary data.</text>
</comment>
<dbReference type="EMBL" id="CAJVPV010010690">
    <property type="protein sequence ID" value="CAG8653904.1"/>
    <property type="molecule type" value="Genomic_DNA"/>
</dbReference>
<organism evidence="1 2">
    <name type="scientific">Acaulospora morrowiae</name>
    <dbReference type="NCBI Taxonomy" id="94023"/>
    <lineage>
        <taxon>Eukaryota</taxon>
        <taxon>Fungi</taxon>
        <taxon>Fungi incertae sedis</taxon>
        <taxon>Mucoromycota</taxon>
        <taxon>Glomeromycotina</taxon>
        <taxon>Glomeromycetes</taxon>
        <taxon>Diversisporales</taxon>
        <taxon>Acaulosporaceae</taxon>
        <taxon>Acaulospora</taxon>
    </lineage>
</organism>
<proteinExistence type="predicted"/>
<gene>
    <name evidence="1" type="ORF">AMORRO_LOCUS10094</name>
</gene>